<evidence type="ECO:0000256" key="1">
    <source>
        <dbReference type="SAM" id="Coils"/>
    </source>
</evidence>
<keyword evidence="1" id="KW-0175">Coiled coil</keyword>
<proteinExistence type="predicted"/>
<evidence type="ECO:0000313" key="3">
    <source>
        <dbReference type="Proteomes" id="UP000604898"/>
    </source>
</evidence>
<reference evidence="2 3" key="1">
    <citation type="submission" date="2021-01" db="EMBL/GenBank/DDBJ databases">
        <title>Genome sequence of Shewanella schlegeliana JCM 11561.</title>
        <authorList>
            <person name="Zhang H."/>
            <person name="Li C."/>
        </authorList>
    </citation>
    <scope>NUCLEOTIDE SEQUENCE [LARGE SCALE GENOMIC DNA]</scope>
    <source>
        <strain evidence="2 3">JCM 11561</strain>
    </source>
</reference>
<comment type="caution">
    <text evidence="2">The sequence shown here is derived from an EMBL/GenBank/DDBJ whole genome shotgun (WGS) entry which is preliminary data.</text>
</comment>
<dbReference type="Proteomes" id="UP000604898">
    <property type="component" value="Unassembled WGS sequence"/>
</dbReference>
<keyword evidence="3" id="KW-1185">Reference proteome</keyword>
<sequence length="106" mass="11880">MQSLSELNQELEKVLATLNQVVAEDESTDELVSYLQELVGKRQLLLASTFANATDADAAQLKEQLLITQSFEAKAKVIKDHRQSLLHAGRKSKRQLNVYKAIDANR</sequence>
<evidence type="ECO:0000313" key="2">
    <source>
        <dbReference type="EMBL" id="MBL4911576.1"/>
    </source>
</evidence>
<organism evidence="2 3">
    <name type="scientific">Shewanella schlegeliana</name>
    <dbReference type="NCBI Taxonomy" id="190308"/>
    <lineage>
        <taxon>Bacteria</taxon>
        <taxon>Pseudomonadati</taxon>
        <taxon>Pseudomonadota</taxon>
        <taxon>Gammaproteobacteria</taxon>
        <taxon>Alteromonadales</taxon>
        <taxon>Shewanellaceae</taxon>
        <taxon>Shewanella</taxon>
    </lineage>
</organism>
<protein>
    <recommendedName>
        <fullName evidence="4">Flagella biosynthesis chaperone for FliD, FliT</fullName>
    </recommendedName>
</protein>
<dbReference type="EMBL" id="JAESVD010000001">
    <property type="protein sequence ID" value="MBL4911576.1"/>
    <property type="molecule type" value="Genomic_DNA"/>
</dbReference>
<dbReference type="RefSeq" id="WP_202719834.1">
    <property type="nucleotide sequence ID" value="NZ_BPEX01000029.1"/>
</dbReference>
<accession>A0ABS1SSR5</accession>
<name>A0ABS1SSR5_9GAMM</name>
<evidence type="ECO:0008006" key="4">
    <source>
        <dbReference type="Google" id="ProtNLM"/>
    </source>
</evidence>
<gene>
    <name evidence="2" type="ORF">JMA39_00170</name>
</gene>
<feature type="coiled-coil region" evidence="1">
    <location>
        <begin position="1"/>
        <end position="28"/>
    </location>
</feature>